<dbReference type="EMBL" id="JBHTLS010000009">
    <property type="protein sequence ID" value="MFD1103830.1"/>
    <property type="molecule type" value="Genomic_DNA"/>
</dbReference>
<organism evidence="1 2">
    <name type="scientific">Sphingobium olei</name>
    <dbReference type="NCBI Taxonomy" id="420955"/>
    <lineage>
        <taxon>Bacteria</taxon>
        <taxon>Pseudomonadati</taxon>
        <taxon>Pseudomonadota</taxon>
        <taxon>Alphaproteobacteria</taxon>
        <taxon>Sphingomonadales</taxon>
        <taxon>Sphingomonadaceae</taxon>
        <taxon>Sphingobium</taxon>
    </lineage>
</organism>
<evidence type="ECO:0000313" key="1">
    <source>
        <dbReference type="EMBL" id="MFD1103830.1"/>
    </source>
</evidence>
<name>A0ABW3NXH6_9SPHN</name>
<protein>
    <submittedName>
        <fullName evidence="1">Uncharacterized protein</fullName>
    </submittedName>
</protein>
<proteinExistence type="predicted"/>
<dbReference type="Proteomes" id="UP001597203">
    <property type="component" value="Unassembled WGS sequence"/>
</dbReference>
<reference evidence="2" key="1">
    <citation type="journal article" date="2019" name="Int. J. Syst. Evol. Microbiol.">
        <title>The Global Catalogue of Microorganisms (GCM) 10K type strain sequencing project: providing services to taxonomists for standard genome sequencing and annotation.</title>
        <authorList>
            <consortium name="The Broad Institute Genomics Platform"/>
            <consortium name="The Broad Institute Genome Sequencing Center for Infectious Disease"/>
            <person name="Wu L."/>
            <person name="Ma J."/>
        </authorList>
    </citation>
    <scope>NUCLEOTIDE SEQUENCE [LARGE SCALE GENOMIC DNA]</scope>
    <source>
        <strain evidence="2">CCUG 54329</strain>
    </source>
</reference>
<evidence type="ECO:0000313" key="2">
    <source>
        <dbReference type="Proteomes" id="UP001597203"/>
    </source>
</evidence>
<accession>A0ABW3NXH6</accession>
<gene>
    <name evidence="1" type="ORF">ACFQ24_02730</name>
</gene>
<sequence>MRPIIIDAATIFDPARLIAVLASVDIRYSEVWVSQRYDHFKEKDFITGFGTDSKFALLPDENGRFKAEPLSVPLDNASLDPNSYMTGPQILRWALKRGMAVPKDLYKYENLAREMERENNITSLSEAIMLGAPAEYDLRAGKQITEEHLKKTGQTSLGPSYAWRLEPYGIGSGLGIILAASQEEHAEPFISHPNFRDNISTHNYTYYKRENAIDLATRSQERKPDFSLGETFGQAKNLLSSPEPVNITQVAFYLDQRDRINHITGIITASHDLEKRNKDIGIITSKAVGTYAFDTLAFGGLPIATGLVSLFDIGTRFFRSKR</sequence>
<keyword evidence="2" id="KW-1185">Reference proteome</keyword>
<comment type="caution">
    <text evidence="1">The sequence shown here is derived from an EMBL/GenBank/DDBJ whole genome shotgun (WGS) entry which is preliminary data.</text>
</comment>
<dbReference type="RefSeq" id="WP_380908941.1">
    <property type="nucleotide sequence ID" value="NZ_JBHTLS010000009.1"/>
</dbReference>